<keyword evidence="9" id="KW-1185">Reference proteome</keyword>
<sequence length="142" mass="15695">MNPTEANPELTPDRTVQRGARQEALIGLAFILPACIGFGLFYLYPAIRGLWISFTDWNMLSAPSFVGLQNYLQVFQDEKFWSALGITFKYVLLNIPIQTVLGILLAVAMDRVVKSTVIRGLMILPYLLSTVVSVSHGESSSA</sequence>
<comment type="caution">
    <text evidence="8">The sequence shown here is derived from an EMBL/GenBank/DDBJ whole genome shotgun (WGS) entry which is preliminary data.</text>
</comment>
<feature type="transmembrane region" description="Helical" evidence="7">
    <location>
        <begin position="116"/>
        <end position="136"/>
    </location>
</feature>
<keyword evidence="2" id="KW-0813">Transport</keyword>
<keyword evidence="4 7" id="KW-0812">Transmembrane</keyword>
<dbReference type="RefSeq" id="WP_189002361.1">
    <property type="nucleotide sequence ID" value="NZ_BMOD01000005.1"/>
</dbReference>
<proteinExistence type="predicted"/>
<feature type="transmembrane region" description="Helical" evidence="7">
    <location>
        <begin position="90"/>
        <end position="109"/>
    </location>
</feature>
<evidence type="ECO:0000256" key="7">
    <source>
        <dbReference type="SAM" id="Phobius"/>
    </source>
</evidence>
<keyword evidence="3" id="KW-1003">Cell membrane</keyword>
<evidence type="ECO:0000256" key="3">
    <source>
        <dbReference type="ARBA" id="ARBA00022475"/>
    </source>
</evidence>
<reference evidence="9" key="1">
    <citation type="journal article" date="2019" name="Int. J. Syst. Evol. Microbiol.">
        <title>The Global Catalogue of Microorganisms (GCM) 10K type strain sequencing project: providing services to taxonomists for standard genome sequencing and annotation.</title>
        <authorList>
            <consortium name="The Broad Institute Genomics Platform"/>
            <consortium name="The Broad Institute Genome Sequencing Center for Infectious Disease"/>
            <person name="Wu L."/>
            <person name="Ma J."/>
        </authorList>
    </citation>
    <scope>NUCLEOTIDE SEQUENCE [LARGE SCALE GENOMIC DNA]</scope>
    <source>
        <strain evidence="9">JCM 14370</strain>
    </source>
</reference>
<name>A0ABQ2CY49_9DEIO</name>
<organism evidence="8 9">
    <name type="scientific">Deinococcus roseus</name>
    <dbReference type="NCBI Taxonomy" id="392414"/>
    <lineage>
        <taxon>Bacteria</taxon>
        <taxon>Thermotogati</taxon>
        <taxon>Deinococcota</taxon>
        <taxon>Deinococci</taxon>
        <taxon>Deinococcales</taxon>
        <taxon>Deinococcaceae</taxon>
        <taxon>Deinococcus</taxon>
    </lineage>
</organism>
<evidence type="ECO:0000256" key="2">
    <source>
        <dbReference type="ARBA" id="ARBA00022448"/>
    </source>
</evidence>
<dbReference type="Proteomes" id="UP000632222">
    <property type="component" value="Unassembled WGS sequence"/>
</dbReference>
<keyword evidence="6 7" id="KW-0472">Membrane</keyword>
<feature type="transmembrane region" description="Helical" evidence="7">
    <location>
        <begin position="24"/>
        <end position="44"/>
    </location>
</feature>
<evidence type="ECO:0000313" key="8">
    <source>
        <dbReference type="EMBL" id="GGJ32252.1"/>
    </source>
</evidence>
<evidence type="ECO:0000256" key="4">
    <source>
        <dbReference type="ARBA" id="ARBA00022692"/>
    </source>
</evidence>
<dbReference type="SUPFAM" id="SSF161098">
    <property type="entry name" value="MetI-like"/>
    <property type="match status" value="1"/>
</dbReference>
<evidence type="ECO:0000256" key="6">
    <source>
        <dbReference type="ARBA" id="ARBA00023136"/>
    </source>
</evidence>
<keyword evidence="5 7" id="KW-1133">Transmembrane helix</keyword>
<evidence type="ECO:0008006" key="10">
    <source>
        <dbReference type="Google" id="ProtNLM"/>
    </source>
</evidence>
<evidence type="ECO:0000256" key="1">
    <source>
        <dbReference type="ARBA" id="ARBA00004651"/>
    </source>
</evidence>
<comment type="subcellular location">
    <subcellularLocation>
        <location evidence="1">Cell membrane</location>
        <topology evidence="1">Multi-pass membrane protein</topology>
    </subcellularLocation>
</comment>
<evidence type="ECO:0000256" key="5">
    <source>
        <dbReference type="ARBA" id="ARBA00022989"/>
    </source>
</evidence>
<dbReference type="Gene3D" id="1.10.3720.10">
    <property type="entry name" value="MetI-like"/>
    <property type="match status" value="1"/>
</dbReference>
<protein>
    <recommendedName>
        <fullName evidence="10">Sugar ABC transporter permease</fullName>
    </recommendedName>
</protein>
<dbReference type="EMBL" id="BMOD01000005">
    <property type="protein sequence ID" value="GGJ32252.1"/>
    <property type="molecule type" value="Genomic_DNA"/>
</dbReference>
<accession>A0ABQ2CY49</accession>
<dbReference type="PANTHER" id="PTHR43227">
    <property type="entry name" value="BLL4140 PROTEIN"/>
    <property type="match status" value="1"/>
</dbReference>
<evidence type="ECO:0000313" key="9">
    <source>
        <dbReference type="Proteomes" id="UP000632222"/>
    </source>
</evidence>
<dbReference type="InterPro" id="IPR050809">
    <property type="entry name" value="UgpAE/MalFG_permease"/>
</dbReference>
<gene>
    <name evidence="8" type="ORF">GCM10008938_18090</name>
</gene>
<dbReference type="InterPro" id="IPR035906">
    <property type="entry name" value="MetI-like_sf"/>
</dbReference>
<dbReference type="PANTHER" id="PTHR43227:SF8">
    <property type="entry name" value="DIACETYLCHITOBIOSE UPTAKE SYSTEM PERMEASE PROTEIN DASB"/>
    <property type="match status" value="1"/>
</dbReference>